<evidence type="ECO:0000313" key="2">
    <source>
        <dbReference type="WBParaSite" id="nRc.2.0.1.t47039-RA"/>
    </source>
</evidence>
<keyword evidence="1" id="KW-1185">Reference proteome</keyword>
<dbReference type="WBParaSite" id="nRc.2.0.1.t47039-RA">
    <property type="protein sequence ID" value="nRc.2.0.1.t47039-RA"/>
    <property type="gene ID" value="nRc.2.0.1.g47039"/>
</dbReference>
<organism evidence="1 2">
    <name type="scientific">Romanomermis culicivorax</name>
    <name type="common">Nematode worm</name>
    <dbReference type="NCBI Taxonomy" id="13658"/>
    <lineage>
        <taxon>Eukaryota</taxon>
        <taxon>Metazoa</taxon>
        <taxon>Ecdysozoa</taxon>
        <taxon>Nematoda</taxon>
        <taxon>Enoplea</taxon>
        <taxon>Dorylaimia</taxon>
        <taxon>Mermithida</taxon>
        <taxon>Mermithoidea</taxon>
        <taxon>Mermithidae</taxon>
        <taxon>Romanomermis</taxon>
    </lineage>
</organism>
<reference evidence="2" key="1">
    <citation type="submission" date="2022-11" db="UniProtKB">
        <authorList>
            <consortium name="WormBaseParasite"/>
        </authorList>
    </citation>
    <scope>IDENTIFICATION</scope>
</reference>
<evidence type="ECO:0000313" key="1">
    <source>
        <dbReference type="Proteomes" id="UP000887565"/>
    </source>
</evidence>
<proteinExistence type="predicted"/>
<accession>A0A915L7M8</accession>
<protein>
    <submittedName>
        <fullName evidence="2">Uncharacterized protein</fullName>
    </submittedName>
</protein>
<name>A0A915L7M8_ROMCU</name>
<dbReference type="Proteomes" id="UP000887565">
    <property type="component" value="Unplaced"/>
</dbReference>
<dbReference type="AlphaFoldDB" id="A0A915L7M8"/>
<sequence length="105" mass="11931">MLVALLKSNADPNFVCNDADFAKYLAEKVKPVFNENLRANGLRFVTKSESTMLMRLLTDCLHASESPFFTKEELKDLIDNLDQGSYFVASIHTEKRRLLPAGNYE</sequence>